<dbReference type="Pfam" id="PF04652">
    <property type="entry name" value="Vta1"/>
    <property type="match status" value="1"/>
</dbReference>
<keyword evidence="2" id="KW-0472">Membrane</keyword>
<dbReference type="InterPro" id="IPR023175">
    <property type="entry name" value="Vta1/CALS_N_sf"/>
</dbReference>
<dbReference type="PANTHER" id="PTHR12741">
    <property type="entry name" value="LYST-INTERACTING PROTEIN LIP5 DOPAMINE RESPONSIVE PROTEIN DRG-1"/>
    <property type="match status" value="1"/>
</dbReference>
<evidence type="ECO:0000256" key="2">
    <source>
        <dbReference type="ARBA" id="ARBA00023136"/>
    </source>
</evidence>
<dbReference type="PANTHER" id="PTHR12741:SF16">
    <property type="entry name" value="CALLOSE SYNTHASE 7"/>
    <property type="match status" value="1"/>
</dbReference>
<dbReference type="Gene3D" id="1.25.40.270">
    <property type="entry name" value="Vacuolar protein sorting-associated protein vta1"/>
    <property type="match status" value="1"/>
</dbReference>
<evidence type="ECO:0000313" key="5">
    <source>
        <dbReference type="EMBL" id="KAD1001279.1"/>
    </source>
</evidence>
<organism evidence="5 6">
    <name type="scientific">Mikania micrantha</name>
    <name type="common">bitter vine</name>
    <dbReference type="NCBI Taxonomy" id="192012"/>
    <lineage>
        <taxon>Eukaryota</taxon>
        <taxon>Viridiplantae</taxon>
        <taxon>Streptophyta</taxon>
        <taxon>Embryophyta</taxon>
        <taxon>Tracheophyta</taxon>
        <taxon>Spermatophyta</taxon>
        <taxon>Magnoliopsida</taxon>
        <taxon>eudicotyledons</taxon>
        <taxon>Gunneridae</taxon>
        <taxon>Pentapetalae</taxon>
        <taxon>asterids</taxon>
        <taxon>campanulids</taxon>
        <taxon>Asterales</taxon>
        <taxon>Asteraceae</taxon>
        <taxon>Asteroideae</taxon>
        <taxon>Heliantheae alliance</taxon>
        <taxon>Eupatorieae</taxon>
        <taxon>Mikania</taxon>
    </lineage>
</organism>
<protein>
    <recommendedName>
        <fullName evidence="4">1,3-beta-glucan synthase component FKS1-like domain-containing protein</fullName>
    </recommendedName>
</protein>
<dbReference type="Proteomes" id="UP000326396">
    <property type="component" value="Unassembled WGS sequence"/>
</dbReference>
<dbReference type="InterPro" id="IPR026899">
    <property type="entry name" value="FKS1-like_dom1"/>
</dbReference>
<comment type="subcellular location">
    <subcellularLocation>
        <location evidence="1">Endomembrane system</location>
    </subcellularLocation>
</comment>
<reference evidence="5 6" key="1">
    <citation type="submission" date="2019-05" db="EMBL/GenBank/DDBJ databases">
        <title>Mikania micrantha, genome provides insights into the molecular mechanism of rapid growth.</title>
        <authorList>
            <person name="Liu B."/>
        </authorList>
    </citation>
    <scope>NUCLEOTIDE SEQUENCE [LARGE SCALE GENOMIC DNA]</scope>
    <source>
        <strain evidence="5">NLD-2019</strain>
        <tissue evidence="5">Leaf</tissue>
    </source>
</reference>
<dbReference type="Pfam" id="PF14288">
    <property type="entry name" value="FKS1_dom1"/>
    <property type="match status" value="1"/>
</dbReference>
<comment type="caution">
    <text evidence="5">The sequence shown here is derived from an EMBL/GenBank/DDBJ whole genome shotgun (WGS) entry which is preliminary data.</text>
</comment>
<keyword evidence="6" id="KW-1185">Reference proteome</keyword>
<feature type="region of interest" description="Disordered" evidence="3">
    <location>
        <begin position="1"/>
        <end position="33"/>
    </location>
</feature>
<dbReference type="GO" id="GO:0012505">
    <property type="term" value="C:endomembrane system"/>
    <property type="evidence" value="ECO:0007669"/>
    <property type="project" value="UniProtKB-SubCell"/>
</dbReference>
<dbReference type="InterPro" id="IPR039431">
    <property type="entry name" value="Vta1/CALS_N"/>
</dbReference>
<evidence type="ECO:0000313" key="6">
    <source>
        <dbReference type="Proteomes" id="UP000326396"/>
    </source>
</evidence>
<dbReference type="SMART" id="SM01205">
    <property type="entry name" value="FKS1_dom1"/>
    <property type="match status" value="1"/>
</dbReference>
<dbReference type="GO" id="GO:0003843">
    <property type="term" value="F:1,3-beta-D-glucan synthase activity"/>
    <property type="evidence" value="ECO:0007669"/>
    <property type="project" value="TreeGrafter"/>
</dbReference>
<gene>
    <name evidence="5" type="ORF">E3N88_43435</name>
</gene>
<evidence type="ECO:0000256" key="3">
    <source>
        <dbReference type="SAM" id="MobiDB-lite"/>
    </source>
</evidence>
<proteinExistence type="predicted"/>
<sequence>MASTSGTKDDVGPPRSLSRRMTRTSTMFDPNADGVDSELVPSSLASIAPILRVANEIEKDNPRVAYLCRFHAFEKAHRMDPKSSGRGVRQFKTYLLHRLQKEMAKIYQIATVLYDVLKTVVPPSKVEPETQQYAKDVEENREQYEHYNILPLYAVGNKPAIMQLPEKGNVANQREHLILLLANIERRLTGEGPLSRFTLGCAASADAAASSLHSTLPTYFGMANEMHGTLFSNVQPVSGGTYQAAPLGEEAFLRDVITPIYEVLRKEARRNQDGKVSHASWRNYDDLNEYFWSERCFKLGWPMDKNSDFFVHSDESSRHHAAQPSSREKETKNKFCGSADVFASLQELRPHVDISYIGVSGDGNSWMHEDGSIFGIFDEDVIKNI</sequence>
<evidence type="ECO:0000256" key="1">
    <source>
        <dbReference type="ARBA" id="ARBA00004308"/>
    </source>
</evidence>
<name>A0A5N6LF41_9ASTR</name>
<accession>A0A5N6LF41</accession>
<dbReference type="EMBL" id="SZYD01001175">
    <property type="protein sequence ID" value="KAD1001279.1"/>
    <property type="molecule type" value="Genomic_DNA"/>
</dbReference>
<evidence type="ECO:0000259" key="4">
    <source>
        <dbReference type="SMART" id="SM01205"/>
    </source>
</evidence>
<dbReference type="GO" id="GO:0005886">
    <property type="term" value="C:plasma membrane"/>
    <property type="evidence" value="ECO:0007669"/>
    <property type="project" value="TreeGrafter"/>
</dbReference>
<dbReference type="AlphaFoldDB" id="A0A5N6LF41"/>
<feature type="domain" description="1,3-beta-glucan synthase component FKS1-like" evidence="4">
    <location>
        <begin position="208"/>
        <end position="304"/>
    </location>
</feature>
<dbReference type="OrthoDB" id="1880850at2759"/>